<keyword evidence="5" id="KW-0539">Nucleus</keyword>
<feature type="domain" description="Zn(2)-C6 fungal-type" evidence="7">
    <location>
        <begin position="23"/>
        <end position="53"/>
    </location>
</feature>
<reference evidence="8 9" key="1">
    <citation type="journal article" date="2021" name="Nat. Commun.">
        <title>Genetic determinants of endophytism in the Arabidopsis root mycobiome.</title>
        <authorList>
            <person name="Mesny F."/>
            <person name="Miyauchi S."/>
            <person name="Thiergart T."/>
            <person name="Pickel B."/>
            <person name="Atanasova L."/>
            <person name="Karlsson M."/>
            <person name="Huettel B."/>
            <person name="Barry K.W."/>
            <person name="Haridas S."/>
            <person name="Chen C."/>
            <person name="Bauer D."/>
            <person name="Andreopoulos W."/>
            <person name="Pangilinan J."/>
            <person name="LaButti K."/>
            <person name="Riley R."/>
            <person name="Lipzen A."/>
            <person name="Clum A."/>
            <person name="Drula E."/>
            <person name="Henrissat B."/>
            <person name="Kohler A."/>
            <person name="Grigoriev I.V."/>
            <person name="Martin F.M."/>
            <person name="Hacquard S."/>
        </authorList>
    </citation>
    <scope>NUCLEOTIDE SEQUENCE [LARGE SCALE GENOMIC DNA]</scope>
    <source>
        <strain evidence="8 9">MPI-SDFR-AT-0080</strain>
    </source>
</reference>
<keyword evidence="9" id="KW-1185">Reference proteome</keyword>
<dbReference type="InterPro" id="IPR001138">
    <property type="entry name" value="Zn2Cys6_DnaBD"/>
</dbReference>
<keyword evidence="4" id="KW-0804">Transcription</keyword>
<evidence type="ECO:0000256" key="4">
    <source>
        <dbReference type="ARBA" id="ARBA00023163"/>
    </source>
</evidence>
<dbReference type="SMART" id="SM00066">
    <property type="entry name" value="GAL4"/>
    <property type="match status" value="1"/>
</dbReference>
<dbReference type="PRINTS" id="PR00755">
    <property type="entry name" value="AFLATOXINBRP"/>
</dbReference>
<evidence type="ECO:0000256" key="5">
    <source>
        <dbReference type="ARBA" id="ARBA00023242"/>
    </source>
</evidence>
<dbReference type="PANTHER" id="PTHR31069">
    <property type="entry name" value="OLEATE-ACTIVATED TRANSCRIPTION FACTOR 1-RELATED"/>
    <property type="match status" value="1"/>
</dbReference>
<dbReference type="InterPro" id="IPR050675">
    <property type="entry name" value="OAF3"/>
</dbReference>
<dbReference type="PROSITE" id="PS50048">
    <property type="entry name" value="ZN2_CY6_FUNGAL_2"/>
    <property type="match status" value="1"/>
</dbReference>
<keyword evidence="2" id="KW-0805">Transcription regulation</keyword>
<evidence type="ECO:0000313" key="8">
    <source>
        <dbReference type="EMBL" id="KAH7044062.1"/>
    </source>
</evidence>
<proteinExistence type="predicted"/>
<evidence type="ECO:0000259" key="7">
    <source>
        <dbReference type="PROSITE" id="PS50048"/>
    </source>
</evidence>
<name>A0ABQ8G6U1_9PEZI</name>
<protein>
    <recommendedName>
        <fullName evidence="7">Zn(2)-C6 fungal-type domain-containing protein</fullName>
    </recommendedName>
</protein>
<dbReference type="InterPro" id="IPR036864">
    <property type="entry name" value="Zn2-C6_fun-type_DNA-bd_sf"/>
</dbReference>
<dbReference type="PANTHER" id="PTHR31069:SF31">
    <property type="entry name" value="MONODICTYPHENONE CLUSTER TRANSCRIPTION FACTOR-RELATED"/>
    <property type="match status" value="1"/>
</dbReference>
<feature type="compositionally biased region" description="Basic residues" evidence="6">
    <location>
        <begin position="58"/>
        <end position="71"/>
    </location>
</feature>
<evidence type="ECO:0000313" key="9">
    <source>
        <dbReference type="Proteomes" id="UP000774617"/>
    </source>
</evidence>
<dbReference type="CDD" id="cd00067">
    <property type="entry name" value="GAL4"/>
    <property type="match status" value="1"/>
</dbReference>
<evidence type="ECO:0000256" key="2">
    <source>
        <dbReference type="ARBA" id="ARBA00023015"/>
    </source>
</evidence>
<evidence type="ECO:0000256" key="1">
    <source>
        <dbReference type="ARBA" id="ARBA00022723"/>
    </source>
</evidence>
<keyword evidence="1" id="KW-0479">Metal-binding</keyword>
<dbReference type="Pfam" id="PF00172">
    <property type="entry name" value="Zn_clus"/>
    <property type="match status" value="1"/>
</dbReference>
<dbReference type="EMBL" id="JAGTJR010000021">
    <property type="protein sequence ID" value="KAH7044062.1"/>
    <property type="molecule type" value="Genomic_DNA"/>
</dbReference>
<gene>
    <name evidence="8" type="ORF">B0J12DRAFT_578216</name>
</gene>
<sequence>MQNGHSTTKGSTALPKPIKFRLACDTCQRSKIRCDQERPACRRCVKKGIECVYSPARRAGRPRTRHSHARKIIGTPDVFRSPTQHPTPPSVQRNCWRVEGSRAAAKPV</sequence>
<evidence type="ECO:0000256" key="6">
    <source>
        <dbReference type="SAM" id="MobiDB-lite"/>
    </source>
</evidence>
<dbReference type="SUPFAM" id="SSF57701">
    <property type="entry name" value="Zn2/Cys6 DNA-binding domain"/>
    <property type="match status" value="1"/>
</dbReference>
<dbReference type="Gene3D" id="4.10.240.10">
    <property type="entry name" value="Zn(2)-C6 fungal-type DNA-binding domain"/>
    <property type="match status" value="1"/>
</dbReference>
<organism evidence="8 9">
    <name type="scientific">Macrophomina phaseolina</name>
    <dbReference type="NCBI Taxonomy" id="35725"/>
    <lineage>
        <taxon>Eukaryota</taxon>
        <taxon>Fungi</taxon>
        <taxon>Dikarya</taxon>
        <taxon>Ascomycota</taxon>
        <taxon>Pezizomycotina</taxon>
        <taxon>Dothideomycetes</taxon>
        <taxon>Dothideomycetes incertae sedis</taxon>
        <taxon>Botryosphaeriales</taxon>
        <taxon>Botryosphaeriaceae</taxon>
        <taxon>Macrophomina</taxon>
    </lineage>
</organism>
<dbReference type="Proteomes" id="UP000774617">
    <property type="component" value="Unassembled WGS sequence"/>
</dbReference>
<comment type="caution">
    <text evidence="8">The sequence shown here is derived from an EMBL/GenBank/DDBJ whole genome shotgun (WGS) entry which is preliminary data.</text>
</comment>
<accession>A0ABQ8G6U1</accession>
<feature type="region of interest" description="Disordered" evidence="6">
    <location>
        <begin position="57"/>
        <end position="93"/>
    </location>
</feature>
<keyword evidence="3" id="KW-0238">DNA-binding</keyword>
<evidence type="ECO:0000256" key="3">
    <source>
        <dbReference type="ARBA" id="ARBA00023125"/>
    </source>
</evidence>